<reference evidence="2" key="1">
    <citation type="submission" date="2022-06" db="EMBL/GenBank/DDBJ databases">
        <title>Brachyspira pilosicoli from pigs in Switzerland.</title>
        <authorList>
            <person name="Schmitt S."/>
            <person name="Arnold M."/>
            <person name="Rossano A."/>
            <person name="Perreten V."/>
        </authorList>
    </citation>
    <scope>NUCLEOTIDE SEQUENCE</scope>
    <source>
        <strain evidence="2">MEI4028</strain>
    </source>
</reference>
<sequence>MENLEIKNIFNYFKNKKVLITGHTGFKGAWFSKLLLTLGSKVYGISLESDNLSLYNLIKLDNEVKSYIQDIRYLEKIKSIVNEINPDIIFHLAAQPLVIDSYNRPVYTFETNVIGTINIMESMRELNNLECAVMITTDKVYDNKEWVWGYRENDALGGHDPYSASKACAEIAIKSYKKSFFKNVNIASVRAGNVIGGGDFAENRIIPDIVRAIEKNIPVELRNPNSVRPWQHVLDVLYGYLLVCYNLANKKSISESYNFAPIDEGNKFTVEYITKAFIDNIGKGSYIINSPETSKKEMNMLRLDSSLARKELEWKEKFNTEEAIKQTAIWYSEYLNKSDINNITEKQIKNYIMENK</sequence>
<name>A0AAJ6KBA8_BRAPL</name>
<dbReference type="InterPro" id="IPR013445">
    <property type="entry name" value="CDP_4_6_deHydtase"/>
</dbReference>
<dbReference type="AlphaFoldDB" id="A0AAJ6KBA8"/>
<dbReference type="Gene3D" id="3.40.50.720">
    <property type="entry name" value="NAD(P)-binding Rossmann-like Domain"/>
    <property type="match status" value="1"/>
</dbReference>
<gene>
    <name evidence="2" type="primary">rfbG</name>
    <name evidence="2" type="ORF">NEH99_07780</name>
</gene>
<keyword evidence="2" id="KW-0456">Lyase</keyword>
<proteinExistence type="predicted"/>
<dbReference type="EMBL" id="CP098754">
    <property type="protein sequence ID" value="WIH94187.1"/>
    <property type="molecule type" value="Genomic_DNA"/>
</dbReference>
<evidence type="ECO:0000313" key="3">
    <source>
        <dbReference type="Proteomes" id="UP001242021"/>
    </source>
</evidence>
<dbReference type="PANTHER" id="PTHR43000">
    <property type="entry name" value="DTDP-D-GLUCOSE 4,6-DEHYDRATASE-RELATED"/>
    <property type="match status" value="1"/>
</dbReference>
<dbReference type="Proteomes" id="UP001242021">
    <property type="component" value="Chromosome"/>
</dbReference>
<dbReference type="InterPro" id="IPR036291">
    <property type="entry name" value="NAD(P)-bd_dom_sf"/>
</dbReference>
<organism evidence="2 3">
    <name type="scientific">Brachyspira pilosicoli</name>
    <name type="common">Serpulina pilosicoli</name>
    <dbReference type="NCBI Taxonomy" id="52584"/>
    <lineage>
        <taxon>Bacteria</taxon>
        <taxon>Pseudomonadati</taxon>
        <taxon>Spirochaetota</taxon>
        <taxon>Spirochaetia</taxon>
        <taxon>Brachyspirales</taxon>
        <taxon>Brachyspiraceae</taxon>
        <taxon>Brachyspira</taxon>
    </lineage>
</organism>
<dbReference type="GO" id="GO:0047733">
    <property type="term" value="F:CDP-glucose 4,6-dehydratase activity"/>
    <property type="evidence" value="ECO:0007669"/>
    <property type="project" value="UniProtKB-EC"/>
</dbReference>
<dbReference type="EC" id="4.2.1.45" evidence="2"/>
<feature type="domain" description="NAD(P)-binding" evidence="1">
    <location>
        <begin position="19"/>
        <end position="327"/>
    </location>
</feature>
<dbReference type="NCBIfam" id="TIGR02622">
    <property type="entry name" value="CDP_4_6_dhtase"/>
    <property type="match status" value="1"/>
</dbReference>
<protein>
    <submittedName>
        <fullName evidence="2">CDP-glucose 4,6-dehydratase</fullName>
        <ecNumber evidence="2">4.2.1.45</ecNumber>
    </submittedName>
</protein>
<dbReference type="SUPFAM" id="SSF51735">
    <property type="entry name" value="NAD(P)-binding Rossmann-fold domains"/>
    <property type="match status" value="1"/>
</dbReference>
<dbReference type="InterPro" id="IPR016040">
    <property type="entry name" value="NAD(P)-bd_dom"/>
</dbReference>
<evidence type="ECO:0000313" key="2">
    <source>
        <dbReference type="EMBL" id="WIH94187.1"/>
    </source>
</evidence>
<dbReference type="RefSeq" id="WP_284602428.1">
    <property type="nucleotide sequence ID" value="NZ_CP098752.1"/>
</dbReference>
<dbReference type="Pfam" id="PF16363">
    <property type="entry name" value="GDP_Man_Dehyd"/>
    <property type="match status" value="1"/>
</dbReference>
<evidence type="ECO:0000259" key="1">
    <source>
        <dbReference type="Pfam" id="PF16363"/>
    </source>
</evidence>
<dbReference type="Gene3D" id="3.90.25.10">
    <property type="entry name" value="UDP-galactose 4-epimerase, domain 1"/>
    <property type="match status" value="1"/>
</dbReference>
<accession>A0AAJ6KBA8</accession>